<evidence type="ECO:0000313" key="1">
    <source>
        <dbReference type="EMBL" id="OSS42989.1"/>
    </source>
</evidence>
<dbReference type="Gene3D" id="3.30.1020.10">
    <property type="entry name" value="Antioxidant, Horf6, Chain A, domain2"/>
    <property type="match status" value="1"/>
</dbReference>
<sequence>MQKTDSDKVATLANWVNSKQTWEFDEEKVIIRAPLTVDGAKQRLNESYQYIGWLVFVL</sequence>
<gene>
    <name evidence="1" type="ORF">DESAMIL20_97</name>
</gene>
<organism evidence="1 2">
    <name type="scientific">Desulfurella amilsii</name>
    <dbReference type="NCBI Taxonomy" id="1562698"/>
    <lineage>
        <taxon>Bacteria</taxon>
        <taxon>Pseudomonadati</taxon>
        <taxon>Campylobacterota</taxon>
        <taxon>Desulfurellia</taxon>
        <taxon>Desulfurellales</taxon>
        <taxon>Desulfurellaceae</taxon>
        <taxon>Desulfurella</taxon>
    </lineage>
</organism>
<protein>
    <submittedName>
        <fullName evidence="1">Uncharacterized protein</fullName>
    </submittedName>
</protein>
<dbReference type="RefSeq" id="WP_204218538.1">
    <property type="nucleotide sequence ID" value="NZ_MDSU01000001.1"/>
</dbReference>
<reference evidence="1 2" key="1">
    <citation type="journal article" date="2017" name="Front. Microbiol.">
        <title>Genome Sequence of Desulfurella amilsii Strain TR1 and Comparative Genomics of Desulfurellaceae Family.</title>
        <authorList>
            <person name="Florentino A.P."/>
            <person name="Stams A.J."/>
            <person name="Sanchez-Andrea I."/>
        </authorList>
    </citation>
    <scope>NUCLEOTIDE SEQUENCE [LARGE SCALE GENOMIC DNA]</scope>
    <source>
        <strain evidence="1 2">TR1</strain>
    </source>
</reference>
<evidence type="ECO:0000313" key="2">
    <source>
        <dbReference type="Proteomes" id="UP000194141"/>
    </source>
</evidence>
<comment type="caution">
    <text evidence="1">The sequence shown here is derived from an EMBL/GenBank/DDBJ whole genome shotgun (WGS) entry which is preliminary data.</text>
</comment>
<dbReference type="EMBL" id="MDSU01000001">
    <property type="protein sequence ID" value="OSS42989.1"/>
    <property type="molecule type" value="Genomic_DNA"/>
</dbReference>
<dbReference type="Proteomes" id="UP000194141">
    <property type="component" value="Unassembled WGS sequence"/>
</dbReference>
<dbReference type="AlphaFoldDB" id="A0A1X4XZL4"/>
<dbReference type="STRING" id="1562698.DESAMIL20_97"/>
<keyword evidence="2" id="KW-1185">Reference proteome</keyword>
<proteinExistence type="predicted"/>
<name>A0A1X4XZL4_9BACT</name>
<accession>A0A1X4XZL4</accession>